<dbReference type="Gene3D" id="3.30.200.20">
    <property type="entry name" value="Phosphorylase Kinase, domain 1"/>
    <property type="match status" value="1"/>
</dbReference>
<dbReference type="Proteomes" id="UP000000657">
    <property type="component" value="Chromosome"/>
</dbReference>
<keyword evidence="10" id="KW-0418">Kinase</keyword>
<feature type="compositionally biased region" description="Low complexity" evidence="7">
    <location>
        <begin position="340"/>
        <end position="350"/>
    </location>
</feature>
<dbReference type="InterPro" id="IPR000719">
    <property type="entry name" value="Prot_kinase_dom"/>
</dbReference>
<reference evidence="10 11" key="1">
    <citation type="journal article" date="2007" name="Genome Res.">
        <title>Genome characteristics of facultatively symbiotic Frankia sp. strains reflect host range and host plant biogeography.</title>
        <authorList>
            <person name="Normand P."/>
            <person name="Lapierre P."/>
            <person name="Tisa L.S."/>
            <person name="Gogarten J.P."/>
            <person name="Alloisio N."/>
            <person name="Bagnarol E."/>
            <person name="Bassi C.A."/>
            <person name="Berry A.M."/>
            <person name="Bickhart D.M."/>
            <person name="Choisne N."/>
            <person name="Couloux A."/>
            <person name="Cournoyer B."/>
            <person name="Cruveiller S."/>
            <person name="Daubin V."/>
            <person name="Demange N."/>
            <person name="Francino M.P."/>
            <person name="Goltsman E."/>
            <person name="Huang Y."/>
            <person name="Kopp O.R."/>
            <person name="Labarre L."/>
            <person name="Lapidus A."/>
            <person name="Lavire C."/>
            <person name="Marechal J."/>
            <person name="Martinez M."/>
            <person name="Mastronunzio J.E."/>
            <person name="Mullin B.C."/>
            <person name="Niemann J."/>
            <person name="Pujic P."/>
            <person name="Rawnsley T."/>
            <person name="Rouy Z."/>
            <person name="Schenowitz C."/>
            <person name="Sellstedt A."/>
            <person name="Tavares F."/>
            <person name="Tomkins J.P."/>
            <person name="Vallenet D."/>
            <person name="Valverde C."/>
            <person name="Wall L.G."/>
            <person name="Wang Y."/>
            <person name="Medigue C."/>
            <person name="Benson D.R."/>
        </authorList>
    </citation>
    <scope>NUCLEOTIDE SEQUENCE [LARGE SCALE GENOMIC DNA]</scope>
    <source>
        <strain evidence="11">DSM 45986 / CECT 9034 / ACN14a</strain>
    </source>
</reference>
<dbReference type="InterPro" id="IPR020472">
    <property type="entry name" value="WD40_PAC1"/>
</dbReference>
<dbReference type="EMBL" id="CT573213">
    <property type="protein sequence ID" value="CAJ64174.1"/>
    <property type="molecule type" value="Genomic_DNA"/>
</dbReference>
<dbReference type="OrthoDB" id="3217714at2"/>
<dbReference type="Pfam" id="PF00400">
    <property type="entry name" value="WD40"/>
    <property type="match status" value="6"/>
</dbReference>
<keyword evidence="3 6" id="KW-0547">Nucleotide-binding</keyword>
<dbReference type="PANTHER" id="PTHR22847">
    <property type="entry name" value="WD40 REPEAT PROTEIN"/>
    <property type="match status" value="1"/>
</dbReference>
<dbReference type="GO" id="GO:0004674">
    <property type="term" value="F:protein serine/threonine kinase activity"/>
    <property type="evidence" value="ECO:0007669"/>
    <property type="project" value="UniProtKB-EC"/>
</dbReference>
<feature type="compositionally biased region" description="Pro residues" evidence="7">
    <location>
        <begin position="357"/>
        <end position="367"/>
    </location>
</feature>
<dbReference type="SUPFAM" id="SSF56112">
    <property type="entry name" value="Protein kinase-like (PK-like)"/>
    <property type="match status" value="1"/>
</dbReference>
<evidence type="ECO:0000259" key="9">
    <source>
        <dbReference type="PROSITE" id="PS50011"/>
    </source>
</evidence>
<dbReference type="eggNOG" id="COG2319">
    <property type="taxonomic scope" value="Bacteria"/>
</dbReference>
<dbReference type="EC" id="2.7.11.1" evidence="10"/>
<keyword evidence="4 6" id="KW-0067">ATP-binding</keyword>
<evidence type="ECO:0000256" key="7">
    <source>
        <dbReference type="SAM" id="MobiDB-lite"/>
    </source>
</evidence>
<feature type="repeat" description="WD" evidence="5">
    <location>
        <begin position="799"/>
        <end position="833"/>
    </location>
</feature>
<dbReference type="SMART" id="SM00220">
    <property type="entry name" value="S_TKc"/>
    <property type="match status" value="1"/>
</dbReference>
<evidence type="ECO:0000256" key="2">
    <source>
        <dbReference type="ARBA" id="ARBA00022737"/>
    </source>
</evidence>
<dbReference type="Gene3D" id="1.10.510.10">
    <property type="entry name" value="Transferase(Phosphotransferase) domain 1"/>
    <property type="match status" value="1"/>
</dbReference>
<dbReference type="PROSITE" id="PS50011">
    <property type="entry name" value="PROTEIN_KINASE_DOM"/>
    <property type="match status" value="1"/>
</dbReference>
<feature type="repeat" description="WD" evidence="5">
    <location>
        <begin position="889"/>
        <end position="930"/>
    </location>
</feature>
<evidence type="ECO:0000256" key="8">
    <source>
        <dbReference type="SAM" id="Phobius"/>
    </source>
</evidence>
<dbReference type="PRINTS" id="PR00320">
    <property type="entry name" value="GPROTEINBRPT"/>
</dbReference>
<feature type="repeat" description="WD" evidence="5">
    <location>
        <begin position="671"/>
        <end position="705"/>
    </location>
</feature>
<dbReference type="Gene3D" id="2.130.10.10">
    <property type="entry name" value="YVTN repeat-like/Quinoprotein amine dehydrogenase"/>
    <property type="match status" value="2"/>
</dbReference>
<dbReference type="InterPro" id="IPR011009">
    <property type="entry name" value="Kinase-like_dom_sf"/>
</dbReference>
<dbReference type="InterPro" id="IPR008271">
    <property type="entry name" value="Ser/Thr_kinase_AS"/>
</dbReference>
<evidence type="ECO:0000256" key="3">
    <source>
        <dbReference type="ARBA" id="ARBA00022741"/>
    </source>
</evidence>
<dbReference type="PROSITE" id="PS50082">
    <property type="entry name" value="WD_REPEATS_2"/>
    <property type="match status" value="6"/>
</dbReference>
<feature type="region of interest" description="Disordered" evidence="7">
    <location>
        <begin position="1"/>
        <end position="44"/>
    </location>
</feature>
<evidence type="ECO:0000313" key="11">
    <source>
        <dbReference type="Proteomes" id="UP000000657"/>
    </source>
</evidence>
<dbReference type="PROSITE" id="PS00108">
    <property type="entry name" value="PROTEIN_KINASE_ST"/>
    <property type="match status" value="1"/>
</dbReference>
<proteinExistence type="predicted"/>
<dbReference type="PANTHER" id="PTHR22847:SF637">
    <property type="entry name" value="WD REPEAT DOMAIN 5B"/>
    <property type="match status" value="1"/>
</dbReference>
<dbReference type="InterPro" id="IPR015943">
    <property type="entry name" value="WD40/YVTN_repeat-like_dom_sf"/>
</dbReference>
<dbReference type="PROSITE" id="PS00678">
    <property type="entry name" value="WD_REPEATS_1"/>
    <property type="match status" value="5"/>
</dbReference>
<name>Q0RED6_FRAAA</name>
<feature type="repeat" description="WD" evidence="5">
    <location>
        <begin position="620"/>
        <end position="661"/>
    </location>
</feature>
<dbReference type="PROSITE" id="PS00107">
    <property type="entry name" value="PROTEIN_KINASE_ATP"/>
    <property type="match status" value="1"/>
</dbReference>
<dbReference type="AlphaFoldDB" id="Q0RED6"/>
<dbReference type="SMART" id="SM00320">
    <property type="entry name" value="WD40"/>
    <property type="match status" value="7"/>
</dbReference>
<keyword evidence="1 5" id="KW-0853">WD repeat</keyword>
<evidence type="ECO:0000256" key="6">
    <source>
        <dbReference type="PROSITE-ProRule" id="PRU10141"/>
    </source>
</evidence>
<feature type="region of interest" description="Disordered" evidence="7">
    <location>
        <begin position="507"/>
        <end position="528"/>
    </location>
</feature>
<dbReference type="InterPro" id="IPR019775">
    <property type="entry name" value="WD40_repeat_CS"/>
</dbReference>
<feature type="region of interest" description="Disordered" evidence="7">
    <location>
        <begin position="475"/>
        <end position="494"/>
    </location>
</feature>
<keyword evidence="8" id="KW-0472">Membrane</keyword>
<feature type="domain" description="Protein kinase" evidence="9">
    <location>
        <begin position="46"/>
        <end position="298"/>
    </location>
</feature>
<evidence type="ECO:0000256" key="5">
    <source>
        <dbReference type="PROSITE-ProRule" id="PRU00221"/>
    </source>
</evidence>
<dbReference type="CDD" id="cd00200">
    <property type="entry name" value="WD40"/>
    <property type="match status" value="1"/>
</dbReference>
<evidence type="ECO:0000256" key="1">
    <source>
        <dbReference type="ARBA" id="ARBA00022574"/>
    </source>
</evidence>
<dbReference type="HOGENOM" id="CLU_000288_135_4_11"/>
<feature type="repeat" description="WD" evidence="5">
    <location>
        <begin position="709"/>
        <end position="750"/>
    </location>
</feature>
<dbReference type="CDD" id="cd14014">
    <property type="entry name" value="STKc_PknB_like"/>
    <property type="match status" value="1"/>
</dbReference>
<organism evidence="10 11">
    <name type="scientific">Frankia alni (strain DSM 45986 / CECT 9034 / ACN14a)</name>
    <dbReference type="NCBI Taxonomy" id="326424"/>
    <lineage>
        <taxon>Bacteria</taxon>
        <taxon>Bacillati</taxon>
        <taxon>Actinomycetota</taxon>
        <taxon>Actinomycetes</taxon>
        <taxon>Frankiales</taxon>
        <taxon>Frankiaceae</taxon>
        <taxon>Frankia</taxon>
    </lineage>
</organism>
<dbReference type="Pfam" id="PF00069">
    <property type="entry name" value="Pkinase"/>
    <property type="match status" value="1"/>
</dbReference>
<gene>
    <name evidence="10" type="ordered locus">FRAAL5541</name>
</gene>
<feature type="region of interest" description="Disordered" evidence="7">
    <location>
        <begin position="326"/>
        <end position="423"/>
    </location>
</feature>
<dbReference type="GO" id="GO:0005524">
    <property type="term" value="F:ATP binding"/>
    <property type="evidence" value="ECO:0007669"/>
    <property type="project" value="UniProtKB-UniRule"/>
</dbReference>
<sequence length="958" mass="98216">MAGFLDDQGGSDAPMSHPSGHGATADGAHDRRPGPGPAEPTQVGPYRLLRRLGAGGMGTVYLGETPTGGQVAVKLIRPDLARLAEFRARLKQEADNARRVARFCTAAVLDVDITAEQPYLITEFVDGPTLAEAVVGRGPLNTAELHQLAVSMTTALMAIHRAGIVHRDLKPSNILLSRLGPKVIDFGIARALDTATRLDLDHGGDRQLGTPAFMAPEQAKGEQVTSAADVFAWGGVLIYAGTGRYPFGGGPTPGLLFRTVNEPPTLDGFEDSLRPLVEDAMRKVAADRPRAEELYARLLDLRADAPVPVPQPPLSLSEVTALIRPLNTTPRGTQPPPTPAAADPLTPVTPITDHQPVGPPPEFPPTPARADLSGSLPSADRGDRSGRSGPPAATGGSGPVRSAGSAGPVGEASPSGQHSVWQPAERWQTSLPEVTDGLVTIWTEAEPRGGAGARPSGHAVGQASGGVARTPEREAGIAARSGPGDGSGPRERLGTKVEAGVGDDVGWAAGAPSASGAETAAPASARGRRRSGRPWLIVAAVAVIAIAAGLVVVLVGRGGNGSAASNVPDSVATRAITLQDDDNGLARRLALAAYTAAPSSPATRSAMIALYGTDVPPTTVDTGPGAVLSAAASPDGSRVATGGTDGVITLWEVAERTRLVRLGSVTSTGWIGALAFNGGGDLLASGGTDGAVRLWNVHDPAHITRWSVARLHTDAVRTVAFSPDSNTLASAGADGVLALWDVTDPANPTQRSRADTSTGGVYSVAFAPAGRTLALAGEDGTVRLWDIRDAAHPTPAAVLRGHTRAVRAVTFGGDGGLLVSGGVDATVRLWDVREPGRPVPQAVVAGQLGGVSSVARGAAPALVASGGDDETVRLFDVSDPAAPVTLTQWHGHTRPISTVTFVAGTGVVLSAGYDGTLRLWEADPGRLARTACADPANRITPEEWTDAFASLPYHQPCA</sequence>
<dbReference type="eggNOG" id="COG0515">
    <property type="taxonomic scope" value="Bacteria"/>
</dbReference>
<feature type="repeat" description="WD" evidence="5">
    <location>
        <begin position="754"/>
        <end position="788"/>
    </location>
</feature>
<feature type="compositionally biased region" description="Low complexity" evidence="7">
    <location>
        <begin position="507"/>
        <end position="525"/>
    </location>
</feature>
<accession>Q0RED6</accession>
<dbReference type="InterPro" id="IPR001680">
    <property type="entry name" value="WD40_rpt"/>
</dbReference>
<keyword evidence="8" id="KW-1133">Transmembrane helix</keyword>
<evidence type="ECO:0000256" key="4">
    <source>
        <dbReference type="ARBA" id="ARBA00022840"/>
    </source>
</evidence>
<feature type="binding site" evidence="6">
    <location>
        <position position="74"/>
    </location>
    <ligand>
        <name>ATP</name>
        <dbReference type="ChEBI" id="CHEBI:30616"/>
    </ligand>
</feature>
<feature type="transmembrane region" description="Helical" evidence="8">
    <location>
        <begin position="535"/>
        <end position="556"/>
    </location>
</feature>
<dbReference type="InterPro" id="IPR036322">
    <property type="entry name" value="WD40_repeat_dom_sf"/>
</dbReference>
<dbReference type="InterPro" id="IPR017441">
    <property type="entry name" value="Protein_kinase_ATP_BS"/>
</dbReference>
<protein>
    <submittedName>
        <fullName evidence="10">Serine/threonine-protein kinase pkwA</fullName>
        <ecNumber evidence="10">2.7.11.1</ecNumber>
    </submittedName>
</protein>
<dbReference type="PROSITE" id="PS50294">
    <property type="entry name" value="WD_REPEATS_REGION"/>
    <property type="match status" value="6"/>
</dbReference>
<keyword evidence="10" id="KW-0808">Transferase</keyword>
<keyword evidence="11" id="KW-1185">Reference proteome</keyword>
<keyword evidence="2" id="KW-0677">Repeat</keyword>
<dbReference type="KEGG" id="fal:FRAAL5541"/>
<dbReference type="STRING" id="326424.FRAAL5541"/>
<feature type="region of interest" description="Disordered" evidence="7">
    <location>
        <begin position="447"/>
        <end position="470"/>
    </location>
</feature>
<evidence type="ECO:0000313" key="10">
    <source>
        <dbReference type="EMBL" id="CAJ64174.1"/>
    </source>
</evidence>
<keyword evidence="8" id="KW-0812">Transmembrane</keyword>
<dbReference type="SUPFAM" id="SSF50978">
    <property type="entry name" value="WD40 repeat-like"/>
    <property type="match status" value="1"/>
</dbReference>